<comment type="caution">
    <text evidence="1">The sequence shown here is derived from an EMBL/GenBank/DDBJ whole genome shotgun (WGS) entry which is preliminary data.</text>
</comment>
<reference evidence="1" key="1">
    <citation type="journal article" date="2015" name="Nature">
        <title>Complex archaea that bridge the gap between prokaryotes and eukaryotes.</title>
        <authorList>
            <person name="Spang A."/>
            <person name="Saw J.H."/>
            <person name="Jorgensen S.L."/>
            <person name="Zaremba-Niedzwiedzka K."/>
            <person name="Martijn J."/>
            <person name="Lind A.E."/>
            <person name="van Eijk R."/>
            <person name="Schleper C."/>
            <person name="Guy L."/>
            <person name="Ettema T.J."/>
        </authorList>
    </citation>
    <scope>NUCLEOTIDE SEQUENCE</scope>
</reference>
<organism evidence="1">
    <name type="scientific">marine sediment metagenome</name>
    <dbReference type="NCBI Taxonomy" id="412755"/>
    <lineage>
        <taxon>unclassified sequences</taxon>
        <taxon>metagenomes</taxon>
        <taxon>ecological metagenomes</taxon>
    </lineage>
</organism>
<feature type="non-terminal residue" evidence="1">
    <location>
        <position position="1"/>
    </location>
</feature>
<dbReference type="EMBL" id="LAZR01065507">
    <property type="protein sequence ID" value="KKK55404.1"/>
    <property type="molecule type" value="Genomic_DNA"/>
</dbReference>
<dbReference type="AlphaFoldDB" id="A0A0F8YMP1"/>
<proteinExistence type="predicted"/>
<evidence type="ECO:0000313" key="1">
    <source>
        <dbReference type="EMBL" id="KKK55404.1"/>
    </source>
</evidence>
<protein>
    <submittedName>
        <fullName evidence="1">Uncharacterized protein</fullName>
    </submittedName>
</protein>
<gene>
    <name evidence="1" type="ORF">LCGC14_3074870</name>
</gene>
<accession>A0A0F8YMP1</accession>
<sequence length="77" mass="9058">DHLLLIEGMKNGNYDSRWANTILHFDRYVAAITADLTLNDTLVQPLRIIVLRRGDVFFRNNAYSGIIFRHFWNLRVP</sequence>
<name>A0A0F8YMP1_9ZZZZ</name>